<evidence type="ECO:0000313" key="2">
    <source>
        <dbReference type="EMBL" id="PPT78801.1"/>
    </source>
</evidence>
<sequence>MPPTPHSSPIFAPCRLEWRPSRGLVCALGVLSALALWALWRSGVPPWLAMVLSVYAVLAGGRSLRVLLRSPAREVIVPWSETPASVDGAQVQGLRVAWRGPIAVVSWTGLDARRQRLHFWPDTLPAAQRRELRLAAQAHAISSRPSQVAP</sequence>
<comment type="caution">
    <text evidence="2">The sequence shown here is derived from an EMBL/GenBank/DDBJ whole genome shotgun (WGS) entry which is preliminary data.</text>
</comment>
<evidence type="ECO:0000313" key="3">
    <source>
        <dbReference type="Proteomes" id="UP000238270"/>
    </source>
</evidence>
<evidence type="ECO:0000256" key="1">
    <source>
        <dbReference type="SAM" id="Phobius"/>
    </source>
</evidence>
<feature type="transmembrane region" description="Helical" evidence="1">
    <location>
        <begin position="46"/>
        <end position="64"/>
    </location>
</feature>
<proteinExistence type="predicted"/>
<keyword evidence="1" id="KW-0812">Transmembrane</keyword>
<feature type="transmembrane region" description="Helical" evidence="1">
    <location>
        <begin position="21"/>
        <end position="40"/>
    </location>
</feature>
<dbReference type="RefSeq" id="WP_104596011.1">
    <property type="nucleotide sequence ID" value="NZ_MIGV01000001.1"/>
</dbReference>
<dbReference type="AlphaFoldDB" id="A0A2S6Z9R7"/>
<reference evidence="2 3" key="1">
    <citation type="submission" date="2016-08" db="EMBL/GenBank/DDBJ databases">
        <title>Evolution of the type three secretion system and type three effector repertoires in Xanthomonas.</title>
        <authorList>
            <person name="Merda D."/>
            <person name="Briand M."/>
            <person name="Bosis E."/>
            <person name="Rousseau C."/>
            <person name="Portier P."/>
            <person name="Jacques M.-A."/>
            <person name="Fischer-Le Saux M."/>
        </authorList>
    </citation>
    <scope>NUCLEOTIDE SEQUENCE [LARGE SCALE GENOMIC DNA]</scope>
    <source>
        <strain evidence="2 3">CFBP 3122</strain>
    </source>
</reference>
<keyword evidence="1" id="KW-1133">Transmembrane helix</keyword>
<keyword evidence="1" id="KW-0472">Membrane</keyword>
<gene>
    <name evidence="2" type="ORF">XaplCFBP3122_01020</name>
</gene>
<accession>A0A2S6Z9R7</accession>
<organism evidence="2 3">
    <name type="scientific">Xanthomonas arboricola pv. populi</name>
    <dbReference type="NCBI Taxonomy" id="487823"/>
    <lineage>
        <taxon>Bacteria</taxon>
        <taxon>Pseudomonadati</taxon>
        <taxon>Pseudomonadota</taxon>
        <taxon>Gammaproteobacteria</taxon>
        <taxon>Lysobacterales</taxon>
        <taxon>Lysobacteraceae</taxon>
        <taxon>Xanthomonas</taxon>
    </lineage>
</organism>
<name>A0A2S6Z9R7_9XANT</name>
<protein>
    <recommendedName>
        <fullName evidence="4">Toxin CptA</fullName>
    </recommendedName>
</protein>
<evidence type="ECO:0008006" key="4">
    <source>
        <dbReference type="Google" id="ProtNLM"/>
    </source>
</evidence>
<dbReference type="EMBL" id="MIGV01000001">
    <property type="protein sequence ID" value="PPT78801.1"/>
    <property type="molecule type" value="Genomic_DNA"/>
</dbReference>
<dbReference type="Proteomes" id="UP000238270">
    <property type="component" value="Unassembled WGS sequence"/>
</dbReference>